<reference evidence="3" key="2">
    <citation type="submission" date="2021-04" db="EMBL/GenBank/DDBJ databases">
        <authorList>
            <person name="Gilroy R."/>
        </authorList>
    </citation>
    <scope>NUCLEOTIDE SEQUENCE</scope>
    <source>
        <strain evidence="3">14975</strain>
    </source>
</reference>
<protein>
    <submittedName>
        <fullName evidence="3">Nitroreductase family protein</fullName>
    </submittedName>
</protein>
<reference evidence="3" key="1">
    <citation type="journal article" date="2021" name="PeerJ">
        <title>Extensive microbial diversity within the chicken gut microbiome revealed by metagenomics and culture.</title>
        <authorList>
            <person name="Gilroy R."/>
            <person name="Ravi A."/>
            <person name="Getino M."/>
            <person name="Pursley I."/>
            <person name="Horton D.L."/>
            <person name="Alikhan N.F."/>
            <person name="Baker D."/>
            <person name="Gharbi K."/>
            <person name="Hall N."/>
            <person name="Watson M."/>
            <person name="Adriaenssens E.M."/>
            <person name="Foster-Nyarko E."/>
            <person name="Jarju S."/>
            <person name="Secka A."/>
            <person name="Antonio M."/>
            <person name="Oren A."/>
            <person name="Chaudhuri R.R."/>
            <person name="La Ragione R."/>
            <person name="Hildebrand F."/>
            <person name="Pallen M.J."/>
        </authorList>
    </citation>
    <scope>NUCLEOTIDE SEQUENCE</scope>
    <source>
        <strain evidence="3">14975</strain>
    </source>
</reference>
<dbReference type="InterPro" id="IPR052544">
    <property type="entry name" value="Bacteriocin_Proc_Enz"/>
</dbReference>
<keyword evidence="1" id="KW-0732">Signal</keyword>
<sequence>MKHTGILTLTGLLALALPTLSAETKQLPAPDIKGGIPLMQAIDQRHSERSYDPERRIDDQTLSEILWVAWGMNSGGKRTIATARNLQNMGLYLLTPEGTWRYEAATNTLVKVNDKNLIPLTARQSFVNDAPVHLLFTAKDDTWGRCHVGSAYQNVYLYATSKGLATVVRGLIDTDALTRELAGELKDGEVVIIHQTVGWPIDDED</sequence>
<feature type="signal peptide" evidence="1">
    <location>
        <begin position="1"/>
        <end position="22"/>
    </location>
</feature>
<name>A0A9D1VAF1_9BACT</name>
<proteinExistence type="predicted"/>
<evidence type="ECO:0000259" key="2">
    <source>
        <dbReference type="Pfam" id="PF00881"/>
    </source>
</evidence>
<organism evidence="3 4">
    <name type="scientific">Candidatus Akkermansia intestinigallinarum</name>
    <dbReference type="NCBI Taxonomy" id="2838431"/>
    <lineage>
        <taxon>Bacteria</taxon>
        <taxon>Pseudomonadati</taxon>
        <taxon>Verrucomicrobiota</taxon>
        <taxon>Verrucomicrobiia</taxon>
        <taxon>Verrucomicrobiales</taxon>
        <taxon>Akkermansiaceae</taxon>
        <taxon>Akkermansia</taxon>
    </lineage>
</organism>
<dbReference type="Gene3D" id="3.40.109.10">
    <property type="entry name" value="NADH Oxidase"/>
    <property type="match status" value="1"/>
</dbReference>
<dbReference type="EMBL" id="DXFQ01000021">
    <property type="protein sequence ID" value="HIX19259.1"/>
    <property type="molecule type" value="Genomic_DNA"/>
</dbReference>
<evidence type="ECO:0000256" key="1">
    <source>
        <dbReference type="SAM" id="SignalP"/>
    </source>
</evidence>
<dbReference type="GO" id="GO:0016491">
    <property type="term" value="F:oxidoreductase activity"/>
    <property type="evidence" value="ECO:0007669"/>
    <property type="project" value="InterPro"/>
</dbReference>
<evidence type="ECO:0000313" key="4">
    <source>
        <dbReference type="Proteomes" id="UP000823964"/>
    </source>
</evidence>
<evidence type="ECO:0000313" key="3">
    <source>
        <dbReference type="EMBL" id="HIX19259.1"/>
    </source>
</evidence>
<dbReference type="AlphaFoldDB" id="A0A9D1VAF1"/>
<dbReference type="InterPro" id="IPR000415">
    <property type="entry name" value="Nitroreductase-like"/>
</dbReference>
<comment type="caution">
    <text evidence="3">The sequence shown here is derived from an EMBL/GenBank/DDBJ whole genome shotgun (WGS) entry which is preliminary data.</text>
</comment>
<feature type="domain" description="Nitroreductase" evidence="2">
    <location>
        <begin position="42"/>
        <end position="199"/>
    </location>
</feature>
<feature type="chain" id="PRO_5039147258" evidence="1">
    <location>
        <begin position="23"/>
        <end position="205"/>
    </location>
</feature>
<gene>
    <name evidence="3" type="ORF">H9862_01495</name>
</gene>
<dbReference type="PANTHER" id="PTHR43745">
    <property type="entry name" value="NITROREDUCTASE MJ1384-RELATED"/>
    <property type="match status" value="1"/>
</dbReference>
<dbReference type="InterPro" id="IPR029479">
    <property type="entry name" value="Nitroreductase"/>
</dbReference>
<dbReference type="Proteomes" id="UP000823964">
    <property type="component" value="Unassembled WGS sequence"/>
</dbReference>
<dbReference type="PANTHER" id="PTHR43745:SF2">
    <property type="entry name" value="NITROREDUCTASE MJ1384-RELATED"/>
    <property type="match status" value="1"/>
</dbReference>
<accession>A0A9D1VAF1</accession>
<dbReference type="SUPFAM" id="SSF55469">
    <property type="entry name" value="FMN-dependent nitroreductase-like"/>
    <property type="match status" value="1"/>
</dbReference>
<dbReference type="Pfam" id="PF00881">
    <property type="entry name" value="Nitroreductase"/>
    <property type="match status" value="1"/>
</dbReference>